<organism evidence="1 2">
    <name type="scientific">Shewanella amazonensis (strain ATCC BAA-1098 / SB2B)</name>
    <dbReference type="NCBI Taxonomy" id="326297"/>
    <lineage>
        <taxon>Bacteria</taxon>
        <taxon>Pseudomonadati</taxon>
        <taxon>Pseudomonadota</taxon>
        <taxon>Gammaproteobacteria</taxon>
        <taxon>Alteromonadales</taxon>
        <taxon>Shewanellaceae</taxon>
        <taxon>Shewanella</taxon>
    </lineage>
</organism>
<dbReference type="EMBL" id="CP000507">
    <property type="protein sequence ID" value="ABM00954.1"/>
    <property type="molecule type" value="Genomic_DNA"/>
</dbReference>
<dbReference type="Proteomes" id="UP000009175">
    <property type="component" value="Chromosome"/>
</dbReference>
<reference evidence="1 2" key="1">
    <citation type="submission" date="2006-12" db="EMBL/GenBank/DDBJ databases">
        <title>Complete sequence of Shewanella amazonensis SB2B.</title>
        <authorList>
            <consortium name="US DOE Joint Genome Institute"/>
            <person name="Copeland A."/>
            <person name="Lucas S."/>
            <person name="Lapidus A."/>
            <person name="Barry K."/>
            <person name="Detter J.C."/>
            <person name="Glavina del Rio T."/>
            <person name="Hammon N."/>
            <person name="Israni S."/>
            <person name="Dalin E."/>
            <person name="Tice H."/>
            <person name="Pitluck S."/>
            <person name="Munk A.C."/>
            <person name="Brettin T."/>
            <person name="Bruce D."/>
            <person name="Han C."/>
            <person name="Tapia R."/>
            <person name="Gilna P."/>
            <person name="Schmutz J."/>
            <person name="Larimer F."/>
            <person name="Land M."/>
            <person name="Hauser L."/>
            <person name="Kyrpides N."/>
            <person name="Mikhailova N."/>
            <person name="Fredrickson J."/>
            <person name="Richardson P."/>
        </authorList>
    </citation>
    <scope>NUCLEOTIDE SEQUENCE [LARGE SCALE GENOMIC DNA]</scope>
    <source>
        <strain evidence="2">ATCC BAA-1098 / SB2B</strain>
    </source>
</reference>
<dbReference type="AlphaFoldDB" id="A1S997"/>
<proteinExistence type="predicted"/>
<name>A1S997_SHEAM</name>
<protein>
    <recommendedName>
        <fullName evidence="3">Lipoprotein</fullName>
    </recommendedName>
</protein>
<dbReference type="KEGG" id="saz:Sama_2751"/>
<gene>
    <name evidence="1" type="ordered locus">Sama_2751</name>
</gene>
<evidence type="ECO:0000313" key="2">
    <source>
        <dbReference type="Proteomes" id="UP000009175"/>
    </source>
</evidence>
<dbReference type="OrthoDB" id="6272668at2"/>
<keyword evidence="2" id="KW-1185">Reference proteome</keyword>
<evidence type="ECO:0008006" key="3">
    <source>
        <dbReference type="Google" id="ProtNLM"/>
    </source>
</evidence>
<accession>A1S997</accession>
<dbReference type="RefSeq" id="WP_011760859.1">
    <property type="nucleotide sequence ID" value="NC_008700.1"/>
</dbReference>
<evidence type="ECO:0000313" key="1">
    <source>
        <dbReference type="EMBL" id="ABM00954.1"/>
    </source>
</evidence>
<dbReference type="eggNOG" id="ENOG50344HY">
    <property type="taxonomic scope" value="Bacteria"/>
</dbReference>
<dbReference type="HOGENOM" id="CLU_1546554_0_0_6"/>
<dbReference type="PROSITE" id="PS51257">
    <property type="entry name" value="PROKAR_LIPOPROTEIN"/>
    <property type="match status" value="1"/>
</dbReference>
<sequence length="175" mass="18924">MKPRLIYPLLATLLLGACGSDNDPQEPITPEPPQPPVAEVVHVDEAETIALEVVSFEPLSGAVEFTLKNEAGLAITGASQYELIYFGLPPEENASNNAKAWKRWHVSQSFRCGEDASACEGVLTEADTKGRYLFEAQGLDWSQDAPEGTLSRYRLAITLQGAKASSDMQFVADAP</sequence>